<feature type="modified residue" description="4-aspartylphosphate" evidence="5">
    <location>
        <position position="80"/>
    </location>
</feature>
<evidence type="ECO:0000256" key="3">
    <source>
        <dbReference type="ARBA" id="ARBA00023163"/>
    </source>
</evidence>
<dbReference type="GO" id="GO:0000160">
    <property type="term" value="P:phosphorelay signal transduction system"/>
    <property type="evidence" value="ECO:0007669"/>
    <property type="project" value="UniProtKB-KW"/>
</dbReference>
<dbReference type="SUPFAM" id="SSF46689">
    <property type="entry name" value="Homeodomain-like"/>
    <property type="match status" value="1"/>
</dbReference>
<dbReference type="NCBIfam" id="TIGR01557">
    <property type="entry name" value="myb_SHAQKYF"/>
    <property type="match status" value="1"/>
</dbReference>
<feature type="compositionally biased region" description="Polar residues" evidence="6">
    <location>
        <begin position="169"/>
        <end position="186"/>
    </location>
</feature>
<keyword evidence="3" id="KW-0804">Transcription</keyword>
<dbReference type="PROSITE" id="PS50110">
    <property type="entry name" value="RESPONSE_REGULATORY"/>
    <property type="match status" value="1"/>
</dbReference>
<dbReference type="SMART" id="SM00448">
    <property type="entry name" value="REC"/>
    <property type="match status" value="1"/>
</dbReference>
<keyword evidence="5" id="KW-0597">Phosphoprotein</keyword>
<dbReference type="OrthoDB" id="60033at2759"/>
<organism evidence="8 9">
    <name type="scientific">Actinidia rufa</name>
    <dbReference type="NCBI Taxonomy" id="165716"/>
    <lineage>
        <taxon>Eukaryota</taxon>
        <taxon>Viridiplantae</taxon>
        <taxon>Streptophyta</taxon>
        <taxon>Embryophyta</taxon>
        <taxon>Tracheophyta</taxon>
        <taxon>Spermatophyta</taxon>
        <taxon>Magnoliopsida</taxon>
        <taxon>eudicotyledons</taxon>
        <taxon>Gunneridae</taxon>
        <taxon>Pentapetalae</taxon>
        <taxon>asterids</taxon>
        <taxon>Ericales</taxon>
        <taxon>Actinidiaceae</taxon>
        <taxon>Actinidia</taxon>
    </lineage>
</organism>
<evidence type="ECO:0000256" key="5">
    <source>
        <dbReference type="PROSITE-ProRule" id="PRU00169"/>
    </source>
</evidence>
<dbReference type="PANTHER" id="PTHR43874:SF217">
    <property type="entry name" value="TWO-COMPONENT RESPONSE REGULATOR ORR24-LIKE ISOFORM X1"/>
    <property type="match status" value="1"/>
</dbReference>
<keyword evidence="4" id="KW-0539">Nucleus</keyword>
<dbReference type="Gene3D" id="3.40.50.2300">
    <property type="match status" value="1"/>
</dbReference>
<accession>A0A7J0E2G8</accession>
<dbReference type="InterPro" id="IPR001789">
    <property type="entry name" value="Sig_transdc_resp-reg_receiver"/>
</dbReference>
<gene>
    <name evidence="8" type="ORF">Acr_01g0004900</name>
</gene>
<dbReference type="GO" id="GO:0003677">
    <property type="term" value="F:DNA binding"/>
    <property type="evidence" value="ECO:0007669"/>
    <property type="project" value="InterPro"/>
</dbReference>
<proteinExistence type="predicted"/>
<sequence length="425" mass="47079">MMSENDQDLANPNPDLESNDKTEFPEGLRVLAVDDNLVCLKLIVTLLVKCRYKVTATTKPTEALDMLRKNKESYDLVITDVEMLDMDGFQLLQIIGIEMDVPVIRRKARSPRLPGEAGPDRGAQEHLAACSAVPKKILEVMDVPGLSRENVASHLQKFKNLLKKDSQKSEMNLESENNIDSSNPNRHISDLTTLPSNNLGLNNIGNPGMAASFGNRNQTFSAYLANRRPLHQKCLLVPQVADQVCPNVQNPVFGSLLPSPIPTWNPFPRPELNGMRLHSHVPRSFSAGQTSPSTMPVGLVPYLLPPDPLNLVQMLGDGSTQLSRISQPDPLAMLVPSSSQGQNERRNLVNFNGRGETSGFTFEMRGQIKVESTRNGQFVQNQPSENTQTETNGNYNNCSSPDDDLSAMIRQVRDIFQLCFLCFSI</sequence>
<evidence type="ECO:0000313" key="8">
    <source>
        <dbReference type="EMBL" id="GFY80681.1"/>
    </source>
</evidence>
<feature type="region of interest" description="Disordered" evidence="6">
    <location>
        <begin position="1"/>
        <end position="21"/>
    </location>
</feature>
<dbReference type="InterPro" id="IPR011006">
    <property type="entry name" value="CheY-like_superfamily"/>
</dbReference>
<keyword evidence="1" id="KW-0902">Two-component regulatory system</keyword>
<feature type="domain" description="Response regulatory" evidence="7">
    <location>
        <begin position="29"/>
        <end position="144"/>
    </location>
</feature>
<reference evidence="8 9" key="1">
    <citation type="submission" date="2019-07" db="EMBL/GenBank/DDBJ databases">
        <title>De Novo Assembly of kiwifruit Actinidia rufa.</title>
        <authorList>
            <person name="Sugita-Konishi S."/>
            <person name="Sato K."/>
            <person name="Mori E."/>
            <person name="Abe Y."/>
            <person name="Kisaki G."/>
            <person name="Hamano K."/>
            <person name="Suezawa K."/>
            <person name="Otani M."/>
            <person name="Fukuda T."/>
            <person name="Manabe T."/>
            <person name="Gomi K."/>
            <person name="Tabuchi M."/>
            <person name="Akimitsu K."/>
            <person name="Kataoka I."/>
        </authorList>
    </citation>
    <scope>NUCLEOTIDE SEQUENCE [LARGE SCALE GENOMIC DNA]</scope>
    <source>
        <strain evidence="9">cv. Fuchu</strain>
    </source>
</reference>
<evidence type="ECO:0000313" key="9">
    <source>
        <dbReference type="Proteomes" id="UP000585474"/>
    </source>
</evidence>
<keyword evidence="2" id="KW-0805">Transcription regulation</keyword>
<dbReference type="Pfam" id="PF00072">
    <property type="entry name" value="Response_reg"/>
    <property type="match status" value="1"/>
</dbReference>
<protein>
    <submittedName>
        <fullName evidence="8">Response regulator 12</fullName>
    </submittedName>
</protein>
<evidence type="ECO:0000259" key="7">
    <source>
        <dbReference type="PROSITE" id="PS50110"/>
    </source>
</evidence>
<dbReference type="InterPro" id="IPR006447">
    <property type="entry name" value="Myb_dom_plants"/>
</dbReference>
<comment type="caution">
    <text evidence="8">The sequence shown here is derived from an EMBL/GenBank/DDBJ whole genome shotgun (WGS) entry which is preliminary data.</text>
</comment>
<dbReference type="Proteomes" id="UP000585474">
    <property type="component" value="Unassembled WGS sequence"/>
</dbReference>
<dbReference type="InterPro" id="IPR009057">
    <property type="entry name" value="Homeodomain-like_sf"/>
</dbReference>
<evidence type="ECO:0000256" key="4">
    <source>
        <dbReference type="ARBA" id="ARBA00023242"/>
    </source>
</evidence>
<feature type="region of interest" description="Disordered" evidence="6">
    <location>
        <begin position="374"/>
        <end position="396"/>
    </location>
</feature>
<evidence type="ECO:0000256" key="6">
    <source>
        <dbReference type="SAM" id="MobiDB-lite"/>
    </source>
</evidence>
<dbReference type="Gene3D" id="1.10.10.60">
    <property type="entry name" value="Homeodomain-like"/>
    <property type="match status" value="1"/>
</dbReference>
<dbReference type="GO" id="GO:0009736">
    <property type="term" value="P:cytokinin-activated signaling pathway"/>
    <property type="evidence" value="ECO:0007669"/>
    <property type="project" value="InterPro"/>
</dbReference>
<dbReference type="PANTHER" id="PTHR43874">
    <property type="entry name" value="TWO-COMPONENT RESPONSE REGULATOR"/>
    <property type="match status" value="1"/>
</dbReference>
<keyword evidence="9" id="KW-1185">Reference proteome</keyword>
<evidence type="ECO:0000256" key="2">
    <source>
        <dbReference type="ARBA" id="ARBA00023015"/>
    </source>
</evidence>
<dbReference type="InterPro" id="IPR045279">
    <property type="entry name" value="ARR-like"/>
</dbReference>
<dbReference type="EMBL" id="BJWL01000001">
    <property type="protein sequence ID" value="GFY80681.1"/>
    <property type="molecule type" value="Genomic_DNA"/>
</dbReference>
<feature type="region of interest" description="Disordered" evidence="6">
    <location>
        <begin position="166"/>
        <end position="186"/>
    </location>
</feature>
<name>A0A7J0E2G8_9ERIC</name>
<evidence type="ECO:0000256" key="1">
    <source>
        <dbReference type="ARBA" id="ARBA00023012"/>
    </source>
</evidence>
<dbReference type="AlphaFoldDB" id="A0A7J0E2G8"/>
<dbReference type="SUPFAM" id="SSF52172">
    <property type="entry name" value="CheY-like"/>
    <property type="match status" value="1"/>
</dbReference>